<keyword evidence="11" id="KW-1185">Reference proteome</keyword>
<keyword evidence="4" id="KW-0446">Lipid-binding</keyword>
<keyword evidence="3" id="KW-0967">Endosome</keyword>
<dbReference type="InterPro" id="IPR001478">
    <property type="entry name" value="PDZ"/>
</dbReference>
<dbReference type="Proteomes" id="UP000663828">
    <property type="component" value="Unassembled WGS sequence"/>
</dbReference>
<reference evidence="9" key="1">
    <citation type="submission" date="2021-02" db="EMBL/GenBank/DDBJ databases">
        <authorList>
            <person name="Nowell W R."/>
        </authorList>
    </citation>
    <scope>NUCLEOTIDE SEQUENCE</scope>
</reference>
<dbReference type="GO" id="GO:0007165">
    <property type="term" value="P:signal transduction"/>
    <property type="evidence" value="ECO:0007669"/>
    <property type="project" value="InterPro"/>
</dbReference>
<dbReference type="GO" id="GO:0006886">
    <property type="term" value="P:intracellular protein transport"/>
    <property type="evidence" value="ECO:0007669"/>
    <property type="project" value="TreeGrafter"/>
</dbReference>
<dbReference type="PROSITE" id="PS50200">
    <property type="entry name" value="RA"/>
    <property type="match status" value="1"/>
</dbReference>
<accession>A0A813PC71</accession>
<dbReference type="PANTHER" id="PTHR12431:SF19">
    <property type="entry name" value="SORTING NEXIN-27"/>
    <property type="match status" value="1"/>
</dbReference>
<dbReference type="OrthoDB" id="10036828at2759"/>
<dbReference type="GO" id="GO:0032456">
    <property type="term" value="P:endocytic recycling"/>
    <property type="evidence" value="ECO:0007669"/>
    <property type="project" value="TreeGrafter"/>
</dbReference>
<dbReference type="InterPro" id="IPR029071">
    <property type="entry name" value="Ubiquitin-like_domsf"/>
</dbReference>
<dbReference type="Gene3D" id="2.30.42.10">
    <property type="match status" value="1"/>
</dbReference>
<proteinExistence type="predicted"/>
<dbReference type="SUPFAM" id="SSF64268">
    <property type="entry name" value="PX domain"/>
    <property type="match status" value="1"/>
</dbReference>
<dbReference type="GO" id="GO:0005769">
    <property type="term" value="C:early endosome"/>
    <property type="evidence" value="ECO:0007669"/>
    <property type="project" value="UniProtKB-SubCell"/>
</dbReference>
<dbReference type="InterPro" id="IPR036034">
    <property type="entry name" value="PDZ_sf"/>
</dbReference>
<evidence type="ECO:0000256" key="2">
    <source>
        <dbReference type="ARBA" id="ARBA00004412"/>
    </source>
</evidence>
<dbReference type="PANTHER" id="PTHR12431">
    <property type="entry name" value="SORTING NEXIN 17 AND 27"/>
    <property type="match status" value="1"/>
</dbReference>
<dbReference type="PROSITE" id="PS50106">
    <property type="entry name" value="PDZ"/>
    <property type="match status" value="1"/>
</dbReference>
<dbReference type="SMART" id="SM00228">
    <property type="entry name" value="PDZ"/>
    <property type="match status" value="1"/>
</dbReference>
<dbReference type="Pfam" id="PF00788">
    <property type="entry name" value="RA"/>
    <property type="match status" value="1"/>
</dbReference>
<evidence type="ECO:0008006" key="12">
    <source>
        <dbReference type="Google" id="ProtNLM"/>
    </source>
</evidence>
<dbReference type="Gene3D" id="3.10.20.90">
    <property type="entry name" value="Phosphatidylinositol 3-kinase Catalytic Subunit, Chain A, domain 1"/>
    <property type="match status" value="1"/>
</dbReference>
<feature type="domain" description="PX" evidence="7">
    <location>
        <begin position="164"/>
        <end position="274"/>
    </location>
</feature>
<evidence type="ECO:0000313" key="9">
    <source>
        <dbReference type="EMBL" id="CAF0749000.1"/>
    </source>
</evidence>
<evidence type="ECO:0000256" key="3">
    <source>
        <dbReference type="ARBA" id="ARBA00022753"/>
    </source>
</evidence>
<evidence type="ECO:0000256" key="5">
    <source>
        <dbReference type="ARBA" id="ARBA00023136"/>
    </source>
</evidence>
<evidence type="ECO:0000313" key="10">
    <source>
        <dbReference type="EMBL" id="CAF0771079.1"/>
    </source>
</evidence>
<dbReference type="InterPro" id="IPR001683">
    <property type="entry name" value="PX_dom"/>
</dbReference>
<feature type="domain" description="Ras-associating" evidence="8">
    <location>
        <begin position="280"/>
        <end position="367"/>
    </location>
</feature>
<protein>
    <recommendedName>
        <fullName evidence="12">Sorting nexin-27</fullName>
    </recommendedName>
</protein>
<dbReference type="SUPFAM" id="SSF54236">
    <property type="entry name" value="Ubiquitin-like"/>
    <property type="match status" value="1"/>
</dbReference>
<comment type="caution">
    <text evidence="9">The sequence shown here is derived from an EMBL/GenBank/DDBJ whole genome shotgun (WGS) entry which is preliminary data.</text>
</comment>
<dbReference type="EMBL" id="CAJNOR010000008">
    <property type="protein sequence ID" value="CAF0749000.1"/>
    <property type="molecule type" value="Genomic_DNA"/>
</dbReference>
<evidence type="ECO:0000259" key="7">
    <source>
        <dbReference type="PROSITE" id="PS50195"/>
    </source>
</evidence>
<dbReference type="Proteomes" id="UP000663852">
    <property type="component" value="Unassembled WGS sequence"/>
</dbReference>
<comment type="subcellular location">
    <subcellularLocation>
        <location evidence="2">Early endosome</location>
    </subcellularLocation>
    <subcellularLocation>
        <location evidence="1">Endomembrane system</location>
        <topology evidence="1">Peripheral membrane protein</topology>
    </subcellularLocation>
</comment>
<evidence type="ECO:0000256" key="4">
    <source>
        <dbReference type="ARBA" id="ARBA00023121"/>
    </source>
</evidence>
<dbReference type="Pfam" id="PF00787">
    <property type="entry name" value="PX"/>
    <property type="match status" value="1"/>
</dbReference>
<dbReference type="InterPro" id="IPR036871">
    <property type="entry name" value="PX_dom_sf"/>
</dbReference>
<evidence type="ECO:0000259" key="6">
    <source>
        <dbReference type="PROSITE" id="PS50106"/>
    </source>
</evidence>
<dbReference type="GO" id="GO:0035091">
    <property type="term" value="F:phosphatidylinositol binding"/>
    <property type="evidence" value="ECO:0007669"/>
    <property type="project" value="InterPro"/>
</dbReference>
<name>A0A813PC71_ADIRI</name>
<dbReference type="PROSITE" id="PS50195">
    <property type="entry name" value="PX"/>
    <property type="match status" value="1"/>
</dbReference>
<dbReference type="SUPFAM" id="SSF50156">
    <property type="entry name" value="PDZ domain-like"/>
    <property type="match status" value="1"/>
</dbReference>
<gene>
    <name evidence="10" type="ORF">EDS130_LOCUS3317</name>
    <name evidence="9" type="ORF">XAT740_LOCUS318</name>
</gene>
<evidence type="ECO:0000313" key="11">
    <source>
        <dbReference type="Proteomes" id="UP000663828"/>
    </source>
</evidence>
<dbReference type="FunFam" id="3.30.1520.10:FF:000003">
    <property type="entry name" value="sorting nexin-27 isoform X2"/>
    <property type="match status" value="1"/>
</dbReference>
<feature type="domain" description="PDZ" evidence="6">
    <location>
        <begin position="48"/>
        <end position="141"/>
    </location>
</feature>
<evidence type="ECO:0000259" key="8">
    <source>
        <dbReference type="PROSITE" id="PS50200"/>
    </source>
</evidence>
<dbReference type="AlphaFoldDB" id="A0A813PC71"/>
<keyword evidence="5" id="KW-0472">Membrane</keyword>
<dbReference type="SMART" id="SM00312">
    <property type="entry name" value="PX"/>
    <property type="match status" value="1"/>
</dbReference>
<dbReference type="Gene3D" id="3.30.1520.10">
    <property type="entry name" value="Phox-like domain"/>
    <property type="match status" value="1"/>
</dbReference>
<sequence>MYRLVRFSTNQINSLKYQGFSTHRVLIKSFRVMSTQENTQVSKSTPRKICIKKLQDGFGFNVRGQVVEGGQIKSIHGKLYAPLQHVSAVSSQSAAEQAGLCIGDKILQVNGVEVEGASHKQVVDLIQQSGDELHLVVIGSNGDERRMGSSLIELSNRTSNDYTDRRTLAITVPDFSELQLNGEKFHVFNIYLAGRHLCSRRYREFDSLHQLLKHEFPDFPFEPLPKKWLFKLSDQQLDARRRGLEHYLDKICSVRSVGDSDIVKEFLFSDAYGSDSTVIDLELKINLPDGTVSNVKIKRFSSADKAYEILVEKIGLPKQCTRSFYLFENLAYNFERKLHPHEFPHQIYIKNCCSANSSCLSLRKFVFAPVIENQLLKYPLARKYLYQQAVDQLNSIENSTMDHRSTLKTFDEVEFIKYAQSLTDIYNTITFPPCPCSSRKNNGHVVLSVNPTRLRLHACTDNGQLDSEQIANFDWSTIGRHYLVDKGFAFEYKRSTMKTVKLQTLFGQFMFDCFQCILRELKEVAEPN</sequence>
<dbReference type="Pfam" id="PF00595">
    <property type="entry name" value="PDZ"/>
    <property type="match status" value="1"/>
</dbReference>
<organism evidence="9 11">
    <name type="scientific">Adineta ricciae</name>
    <name type="common">Rotifer</name>
    <dbReference type="NCBI Taxonomy" id="249248"/>
    <lineage>
        <taxon>Eukaryota</taxon>
        <taxon>Metazoa</taxon>
        <taxon>Spiralia</taxon>
        <taxon>Gnathifera</taxon>
        <taxon>Rotifera</taxon>
        <taxon>Eurotatoria</taxon>
        <taxon>Bdelloidea</taxon>
        <taxon>Adinetida</taxon>
        <taxon>Adinetidae</taxon>
        <taxon>Adineta</taxon>
    </lineage>
</organism>
<evidence type="ECO:0000256" key="1">
    <source>
        <dbReference type="ARBA" id="ARBA00004184"/>
    </source>
</evidence>
<dbReference type="EMBL" id="CAJNOJ010000008">
    <property type="protein sequence ID" value="CAF0771079.1"/>
    <property type="molecule type" value="Genomic_DNA"/>
</dbReference>
<dbReference type="InterPro" id="IPR000159">
    <property type="entry name" value="RA_dom"/>
</dbReference>